<dbReference type="InterPro" id="IPR050879">
    <property type="entry name" value="Acyltransferase_3"/>
</dbReference>
<feature type="transmembrane region" description="Helical" evidence="1">
    <location>
        <begin position="289"/>
        <end position="310"/>
    </location>
</feature>
<evidence type="ECO:0000313" key="3">
    <source>
        <dbReference type="EMBL" id="GLI91129.1"/>
    </source>
</evidence>
<dbReference type="PANTHER" id="PTHR23028:SF53">
    <property type="entry name" value="ACYL_TRANSF_3 DOMAIN-CONTAINING PROTEIN"/>
    <property type="match status" value="1"/>
</dbReference>
<sequence>MSEAREISPLLDWARFLAAGLVVANHLRVNSFFSFSETECSSATAKLLFFQITRLGIEAVLMFFVLSGFLVGGMAVKRAMIETFDLRNYGIDRITRIYVPLLPLLILTVANSIWLGFSFSWFEVFANAASLQGVIASPFSGNTALWSLSYEVWFYILCGATLAMVQLKNLKTKAIALALVLTSMLVFSKLELVYLFSWLIGLAAFFLPVKSAKKVSALGLILALSGVISMQLTSVSQQIDLSAVRVLDRRVAVLMLSAGLGLIVKVCAGKRQKVNSMRCWESVGRFLASFSYTLYLSHNPLMSAMMGVGLLNKHQKLDEYTFGLYLTHFFLLCCVSYVLYLLFESQTIKVRAYLESR</sequence>
<keyword evidence="4" id="KW-1185">Reference proteome</keyword>
<feature type="domain" description="Acyltransferase 3" evidence="2">
    <location>
        <begin position="11"/>
        <end position="340"/>
    </location>
</feature>
<evidence type="ECO:0000256" key="1">
    <source>
        <dbReference type="SAM" id="Phobius"/>
    </source>
</evidence>
<comment type="caution">
    <text evidence="3">The sequence shown here is derived from an EMBL/GenBank/DDBJ whole genome shotgun (WGS) entry which is preliminary data.</text>
</comment>
<dbReference type="EMBL" id="BSEC01000001">
    <property type="protein sequence ID" value="GLI91129.1"/>
    <property type="molecule type" value="Genomic_DNA"/>
</dbReference>
<accession>A0A9W6GQL7</accession>
<protein>
    <submittedName>
        <fullName evidence="3">Acyltransferase</fullName>
    </submittedName>
</protein>
<keyword evidence="3" id="KW-0808">Transferase</keyword>
<dbReference type="GO" id="GO:0016747">
    <property type="term" value="F:acyltransferase activity, transferring groups other than amino-acyl groups"/>
    <property type="evidence" value="ECO:0007669"/>
    <property type="project" value="InterPro"/>
</dbReference>
<keyword evidence="1" id="KW-0472">Membrane</keyword>
<feature type="transmembrane region" description="Helical" evidence="1">
    <location>
        <begin position="170"/>
        <end position="187"/>
    </location>
</feature>
<dbReference type="Pfam" id="PF01757">
    <property type="entry name" value="Acyl_transf_3"/>
    <property type="match status" value="1"/>
</dbReference>
<feature type="transmembrane region" description="Helical" evidence="1">
    <location>
        <begin position="193"/>
        <end position="209"/>
    </location>
</feature>
<feature type="transmembrane region" description="Helical" evidence="1">
    <location>
        <begin position="216"/>
        <end position="239"/>
    </location>
</feature>
<evidence type="ECO:0000313" key="4">
    <source>
        <dbReference type="Proteomes" id="UP001144323"/>
    </source>
</evidence>
<feature type="transmembrane region" description="Helical" evidence="1">
    <location>
        <begin position="55"/>
        <end position="76"/>
    </location>
</feature>
<name>A0A9W6GQL7_9HYPH</name>
<keyword evidence="1" id="KW-1133">Transmembrane helix</keyword>
<organism evidence="3 4">
    <name type="scientific">Methylocystis echinoides</name>
    <dbReference type="NCBI Taxonomy" id="29468"/>
    <lineage>
        <taxon>Bacteria</taxon>
        <taxon>Pseudomonadati</taxon>
        <taxon>Pseudomonadota</taxon>
        <taxon>Alphaproteobacteria</taxon>
        <taxon>Hyphomicrobiales</taxon>
        <taxon>Methylocystaceae</taxon>
        <taxon>Methylocystis</taxon>
    </lineage>
</organism>
<dbReference type="PANTHER" id="PTHR23028">
    <property type="entry name" value="ACETYLTRANSFERASE"/>
    <property type="match status" value="1"/>
</dbReference>
<dbReference type="InterPro" id="IPR002656">
    <property type="entry name" value="Acyl_transf_3_dom"/>
</dbReference>
<feature type="transmembrane region" description="Helical" evidence="1">
    <location>
        <begin position="97"/>
        <end position="117"/>
    </location>
</feature>
<keyword evidence="1" id="KW-0812">Transmembrane</keyword>
<dbReference type="RefSeq" id="WP_281799685.1">
    <property type="nucleotide sequence ID" value="NZ_BSEC01000001.1"/>
</dbReference>
<reference evidence="3" key="1">
    <citation type="journal article" date="2023" name="Int. J. Syst. Evol. Microbiol.">
        <title>Methylocystis iwaonis sp. nov., a type II methane-oxidizing bacterium from surface soil of a rice paddy field in Japan, and emended description of the genus Methylocystis (ex Whittenbury et al. 1970) Bowman et al. 1993.</title>
        <authorList>
            <person name="Kaise H."/>
            <person name="Sawadogo J.B."/>
            <person name="Alam M.S."/>
            <person name="Ueno C."/>
            <person name="Dianou D."/>
            <person name="Shinjo R."/>
            <person name="Asakawa S."/>
        </authorList>
    </citation>
    <scope>NUCLEOTIDE SEQUENCE</scope>
    <source>
        <strain evidence="3">LMG27198</strain>
    </source>
</reference>
<feature type="transmembrane region" description="Helical" evidence="1">
    <location>
        <begin position="144"/>
        <end position="163"/>
    </location>
</feature>
<dbReference type="Proteomes" id="UP001144323">
    <property type="component" value="Unassembled WGS sequence"/>
</dbReference>
<gene>
    <name evidence="3" type="ORF">LMG27198_01210</name>
</gene>
<keyword evidence="3" id="KW-0012">Acyltransferase</keyword>
<feature type="transmembrane region" description="Helical" evidence="1">
    <location>
        <begin position="322"/>
        <end position="343"/>
    </location>
</feature>
<evidence type="ECO:0000259" key="2">
    <source>
        <dbReference type="Pfam" id="PF01757"/>
    </source>
</evidence>
<dbReference type="GO" id="GO:0016020">
    <property type="term" value="C:membrane"/>
    <property type="evidence" value="ECO:0007669"/>
    <property type="project" value="TreeGrafter"/>
</dbReference>
<dbReference type="GO" id="GO:0000271">
    <property type="term" value="P:polysaccharide biosynthetic process"/>
    <property type="evidence" value="ECO:0007669"/>
    <property type="project" value="TreeGrafter"/>
</dbReference>
<feature type="transmembrane region" description="Helical" evidence="1">
    <location>
        <begin position="251"/>
        <end position="268"/>
    </location>
</feature>
<dbReference type="AlphaFoldDB" id="A0A9W6GQL7"/>
<proteinExistence type="predicted"/>